<reference evidence="2" key="1">
    <citation type="submission" date="2016-10" db="EMBL/GenBank/DDBJ databases">
        <authorList>
            <person name="Varghese N."/>
            <person name="Submissions S."/>
        </authorList>
    </citation>
    <scope>NUCLEOTIDE SEQUENCE [LARGE SCALE GENOMIC DNA]</scope>
    <source>
        <strain evidence="2">ATCC 25963</strain>
    </source>
</reference>
<evidence type="ECO:0000313" key="1">
    <source>
        <dbReference type="EMBL" id="SFE86767.1"/>
    </source>
</evidence>
<accession>A0A1I2E244</accession>
<name>A0A1I2E244_9BACT</name>
<proteinExistence type="predicted"/>
<keyword evidence="2" id="KW-1185">Reference proteome</keyword>
<dbReference type="EMBL" id="FOMX01000021">
    <property type="protein sequence ID" value="SFE86767.1"/>
    <property type="molecule type" value="Genomic_DNA"/>
</dbReference>
<sequence>MLGGRNNHRLALVETRSADAIGERLDQPAALVGGQVAEHLHEQVVGEALEDELLAGRETRSRQA</sequence>
<organism evidence="1 2">
    <name type="scientific">Nannocystis exedens</name>
    <dbReference type="NCBI Taxonomy" id="54"/>
    <lineage>
        <taxon>Bacteria</taxon>
        <taxon>Pseudomonadati</taxon>
        <taxon>Myxococcota</taxon>
        <taxon>Polyangia</taxon>
        <taxon>Nannocystales</taxon>
        <taxon>Nannocystaceae</taxon>
        <taxon>Nannocystis</taxon>
    </lineage>
</organism>
<dbReference type="AlphaFoldDB" id="A0A1I2E244"/>
<protein>
    <submittedName>
        <fullName evidence="1">Uncharacterized protein</fullName>
    </submittedName>
</protein>
<evidence type="ECO:0000313" key="2">
    <source>
        <dbReference type="Proteomes" id="UP000199400"/>
    </source>
</evidence>
<gene>
    <name evidence="1" type="ORF">SAMN02745121_05870</name>
</gene>
<dbReference type="Proteomes" id="UP000199400">
    <property type="component" value="Unassembled WGS sequence"/>
</dbReference>